<evidence type="ECO:0000313" key="7">
    <source>
        <dbReference type="EMBL" id="EFI33022.1"/>
    </source>
</evidence>
<dbReference type="Proteomes" id="UP000005496">
    <property type="component" value="Unassembled WGS sequence"/>
</dbReference>
<dbReference type="SUPFAM" id="SSF160369">
    <property type="entry name" value="Ribosomal protein L10-like"/>
    <property type="match status" value="1"/>
</dbReference>
<dbReference type="AlphaFoldDB" id="D6SUP2"/>
<dbReference type="InterPro" id="IPR043141">
    <property type="entry name" value="Ribosomal_uL10-like_sf"/>
</dbReference>
<evidence type="ECO:0000256" key="2">
    <source>
        <dbReference type="ARBA" id="ARBA00008889"/>
    </source>
</evidence>
<dbReference type="GO" id="GO:0005840">
    <property type="term" value="C:ribosome"/>
    <property type="evidence" value="ECO:0007669"/>
    <property type="project" value="UniProtKB-KW"/>
</dbReference>
<comment type="caution">
    <text evidence="7">The sequence shown here is derived from an EMBL/GenBank/DDBJ whole genome shotgun (WGS) entry which is preliminary data.</text>
</comment>
<evidence type="ECO:0000256" key="1">
    <source>
        <dbReference type="ARBA" id="ARBA00002633"/>
    </source>
</evidence>
<keyword evidence="6" id="KW-0694">RNA-binding</keyword>
<comment type="similarity">
    <text evidence="2 6">Belongs to the universal ribosomal protein uL10 family.</text>
</comment>
<dbReference type="Pfam" id="PF00466">
    <property type="entry name" value="Ribosomal_L10"/>
    <property type="match status" value="1"/>
</dbReference>
<reference evidence="7" key="1">
    <citation type="submission" date="2010-05" db="EMBL/GenBank/DDBJ databases">
        <title>The draft genome of Desulfonatronospira thiodismutans ASO3-1.</title>
        <authorList>
            <consortium name="US DOE Joint Genome Institute (JGI-PGF)"/>
            <person name="Lucas S."/>
            <person name="Copeland A."/>
            <person name="Lapidus A."/>
            <person name="Cheng J.-F."/>
            <person name="Bruce D."/>
            <person name="Goodwin L."/>
            <person name="Pitluck S."/>
            <person name="Chertkov O."/>
            <person name="Brettin T."/>
            <person name="Detter J.C."/>
            <person name="Han C."/>
            <person name="Land M.L."/>
            <person name="Hauser L."/>
            <person name="Kyrpides N."/>
            <person name="Mikhailova N."/>
            <person name="Muyzer G."/>
            <person name="Woyke T."/>
        </authorList>
    </citation>
    <scope>NUCLEOTIDE SEQUENCE [LARGE SCALE GENOMIC DNA]</scope>
    <source>
        <strain evidence="7">ASO3-1</strain>
    </source>
</reference>
<dbReference type="GO" id="GO:0006412">
    <property type="term" value="P:translation"/>
    <property type="evidence" value="ECO:0007669"/>
    <property type="project" value="UniProtKB-UniRule"/>
</dbReference>
<dbReference type="NCBIfam" id="NF000955">
    <property type="entry name" value="PRK00099.1-1"/>
    <property type="match status" value="1"/>
</dbReference>
<dbReference type="Gene3D" id="3.30.70.1730">
    <property type="match status" value="1"/>
</dbReference>
<evidence type="ECO:0000256" key="5">
    <source>
        <dbReference type="ARBA" id="ARBA00035202"/>
    </source>
</evidence>
<dbReference type="PANTHER" id="PTHR11560">
    <property type="entry name" value="39S RIBOSOMAL PROTEIN L10, MITOCHONDRIAL"/>
    <property type="match status" value="1"/>
</dbReference>
<keyword evidence="8" id="KW-1185">Reference proteome</keyword>
<dbReference type="eggNOG" id="COG0244">
    <property type="taxonomic scope" value="Bacteria"/>
</dbReference>
<keyword evidence="3 6" id="KW-0689">Ribosomal protein</keyword>
<proteinExistence type="inferred from homology"/>
<dbReference type="Gene3D" id="6.10.250.290">
    <property type="match status" value="1"/>
</dbReference>
<dbReference type="InterPro" id="IPR022973">
    <property type="entry name" value="Ribosomal_uL10_bac"/>
</dbReference>
<dbReference type="CDD" id="cd05797">
    <property type="entry name" value="Ribosomal_L10"/>
    <property type="match status" value="1"/>
</dbReference>
<dbReference type="InterPro" id="IPR001790">
    <property type="entry name" value="Ribosomal_uL10"/>
</dbReference>
<evidence type="ECO:0000256" key="6">
    <source>
        <dbReference type="HAMAP-Rule" id="MF_00362"/>
    </source>
</evidence>
<dbReference type="GO" id="GO:0070180">
    <property type="term" value="F:large ribosomal subunit rRNA binding"/>
    <property type="evidence" value="ECO:0007669"/>
    <property type="project" value="UniProtKB-UniRule"/>
</dbReference>
<evidence type="ECO:0000256" key="4">
    <source>
        <dbReference type="ARBA" id="ARBA00023274"/>
    </source>
</evidence>
<comment type="function">
    <text evidence="1 6">Forms part of the ribosomal stalk, playing a central role in the interaction of the ribosome with GTP-bound translation factors.</text>
</comment>
<evidence type="ECO:0000256" key="3">
    <source>
        <dbReference type="ARBA" id="ARBA00022980"/>
    </source>
</evidence>
<gene>
    <name evidence="6" type="primary">rplJ</name>
    <name evidence="7" type="ORF">Dthio_PD0336</name>
</gene>
<dbReference type="EMBL" id="ACJN02000004">
    <property type="protein sequence ID" value="EFI33022.1"/>
    <property type="molecule type" value="Genomic_DNA"/>
</dbReference>
<keyword evidence="4 6" id="KW-0687">Ribonucleoprotein</keyword>
<sequence length="174" mass="19902">MLHRDDKGKIIQDLHQQANKAVIAVVTDFQGMKVEEMTQLRRTLRDKNIEFRVVKNTLARIAFEETPHADVKDRFKDCCAIAFGYDDPVTAAKVLVDFEKKSKKFKTRFASLEGRYLEADSMKELSELPSREELLGKMLGTMNAVPTNFVSLFANLIRNMMNALEAIKEQKETS</sequence>
<dbReference type="HAMAP" id="MF_00362">
    <property type="entry name" value="Ribosomal_uL10"/>
    <property type="match status" value="1"/>
</dbReference>
<name>D6SUP2_9BACT</name>
<protein>
    <recommendedName>
        <fullName evidence="5 6">Large ribosomal subunit protein uL10</fullName>
    </recommendedName>
</protein>
<comment type="subunit">
    <text evidence="6">Part of the ribosomal stalk of the 50S ribosomal subunit. The N-terminus interacts with L11 and the large rRNA to form the base of the stalk. The C-terminus forms an elongated spine to which L12 dimers bind in a sequential fashion forming a multimeric L10(L12)X complex.</text>
</comment>
<evidence type="ECO:0000313" key="8">
    <source>
        <dbReference type="Proteomes" id="UP000005496"/>
    </source>
</evidence>
<organism evidence="7 8">
    <name type="scientific">Desulfonatronospira thiodismutans ASO3-1</name>
    <dbReference type="NCBI Taxonomy" id="555779"/>
    <lineage>
        <taxon>Bacteria</taxon>
        <taxon>Pseudomonadati</taxon>
        <taxon>Thermodesulfobacteriota</taxon>
        <taxon>Desulfovibrionia</taxon>
        <taxon>Desulfovibrionales</taxon>
        <taxon>Desulfonatronovibrionaceae</taxon>
        <taxon>Desulfonatronospira</taxon>
    </lineage>
</organism>
<dbReference type="InterPro" id="IPR047865">
    <property type="entry name" value="Ribosomal_uL10_bac_type"/>
</dbReference>
<accession>D6SUP2</accession>
<dbReference type="GO" id="GO:1990904">
    <property type="term" value="C:ribonucleoprotein complex"/>
    <property type="evidence" value="ECO:0007669"/>
    <property type="project" value="UniProtKB-KW"/>
</dbReference>
<keyword evidence="6" id="KW-0699">rRNA-binding</keyword>